<dbReference type="EMBL" id="FQXG01000008">
    <property type="protein sequence ID" value="SHI15750.1"/>
    <property type="molecule type" value="Genomic_DNA"/>
</dbReference>
<dbReference type="RefSeq" id="WP_067664736.1">
    <property type="nucleotide sequence ID" value="NZ_FQXG01000008.1"/>
</dbReference>
<proteinExistence type="inferred from homology"/>
<dbReference type="OrthoDB" id="9766796at2"/>
<evidence type="ECO:0000313" key="7">
    <source>
        <dbReference type="EMBL" id="SHI15750.1"/>
    </source>
</evidence>
<dbReference type="SUPFAM" id="SSF51905">
    <property type="entry name" value="FAD/NAD(P)-binding domain"/>
    <property type="match status" value="1"/>
</dbReference>
<dbReference type="InterPro" id="IPR006076">
    <property type="entry name" value="FAD-dep_OxRdtase"/>
</dbReference>
<comment type="similarity">
    <text evidence="2">Belongs to the FAD-dependent glycerol-3-phosphate dehydrogenase family.</text>
</comment>
<accession>A0A1M5YV81</accession>
<feature type="domain" description="FAD dependent oxidoreductase" evidence="6">
    <location>
        <begin position="24"/>
        <end position="371"/>
    </location>
</feature>
<protein>
    <submittedName>
        <fullName evidence="7">Glycerol-3-phosphate dehydrogenase</fullName>
    </submittedName>
</protein>
<gene>
    <name evidence="7" type="ORF">SAMN02745129_4482</name>
</gene>
<name>A0A1M5YV81_9GAMM</name>
<dbReference type="PRINTS" id="PR01001">
    <property type="entry name" value="FADG3PDH"/>
</dbReference>
<evidence type="ECO:0000313" key="8">
    <source>
        <dbReference type="Proteomes" id="UP000184268"/>
    </source>
</evidence>
<organism evidence="7 8">
    <name type="scientific">Ferrimonas marina</name>
    <dbReference type="NCBI Taxonomy" id="299255"/>
    <lineage>
        <taxon>Bacteria</taxon>
        <taxon>Pseudomonadati</taxon>
        <taxon>Pseudomonadota</taxon>
        <taxon>Gammaproteobacteria</taxon>
        <taxon>Alteromonadales</taxon>
        <taxon>Ferrimonadaceae</taxon>
        <taxon>Ferrimonas</taxon>
    </lineage>
</organism>
<evidence type="ECO:0000256" key="5">
    <source>
        <dbReference type="ARBA" id="ARBA00023002"/>
    </source>
</evidence>
<evidence type="ECO:0000259" key="6">
    <source>
        <dbReference type="Pfam" id="PF01266"/>
    </source>
</evidence>
<dbReference type="GO" id="GO:0046168">
    <property type="term" value="P:glycerol-3-phosphate catabolic process"/>
    <property type="evidence" value="ECO:0007669"/>
    <property type="project" value="TreeGrafter"/>
</dbReference>
<keyword evidence="8" id="KW-1185">Reference proteome</keyword>
<keyword evidence="5" id="KW-0560">Oxidoreductase</keyword>
<keyword evidence="4" id="KW-0274">FAD</keyword>
<evidence type="ECO:0000256" key="3">
    <source>
        <dbReference type="ARBA" id="ARBA00022630"/>
    </source>
</evidence>
<evidence type="ECO:0000256" key="2">
    <source>
        <dbReference type="ARBA" id="ARBA00007330"/>
    </source>
</evidence>
<dbReference type="Pfam" id="PF01266">
    <property type="entry name" value="DAO"/>
    <property type="match status" value="1"/>
</dbReference>
<dbReference type="InterPro" id="IPR038299">
    <property type="entry name" value="DAO_C_sf"/>
</dbReference>
<dbReference type="Gene3D" id="3.50.50.60">
    <property type="entry name" value="FAD/NAD(P)-binding domain"/>
    <property type="match status" value="1"/>
</dbReference>
<dbReference type="Proteomes" id="UP000184268">
    <property type="component" value="Unassembled WGS sequence"/>
</dbReference>
<comment type="cofactor">
    <cofactor evidence="1">
        <name>FAD</name>
        <dbReference type="ChEBI" id="CHEBI:57692"/>
    </cofactor>
</comment>
<dbReference type="InterPro" id="IPR000447">
    <property type="entry name" value="G3P_DH_FAD-dep"/>
</dbReference>
<dbReference type="PANTHER" id="PTHR11985">
    <property type="entry name" value="GLYCEROL-3-PHOSPHATE DEHYDROGENASE"/>
    <property type="match status" value="1"/>
</dbReference>
<dbReference type="InterPro" id="IPR036188">
    <property type="entry name" value="FAD/NAD-bd_sf"/>
</dbReference>
<reference evidence="7 8" key="1">
    <citation type="submission" date="2016-11" db="EMBL/GenBank/DDBJ databases">
        <authorList>
            <person name="Jaros S."/>
            <person name="Januszkiewicz K."/>
            <person name="Wedrychowicz H."/>
        </authorList>
    </citation>
    <scope>NUCLEOTIDE SEQUENCE [LARGE SCALE GENOMIC DNA]</scope>
    <source>
        <strain evidence="7 8">DSM 16917</strain>
    </source>
</reference>
<dbReference type="STRING" id="299255.SAMN02745129_4482"/>
<keyword evidence="3" id="KW-0285">Flavoprotein</keyword>
<dbReference type="GO" id="GO:0004368">
    <property type="term" value="F:glycerol-3-phosphate dehydrogenase (quinone) activity"/>
    <property type="evidence" value="ECO:0007669"/>
    <property type="project" value="InterPro"/>
</dbReference>
<dbReference type="AlphaFoldDB" id="A0A1M5YV81"/>
<dbReference type="Gene3D" id="1.10.8.870">
    <property type="entry name" value="Alpha-glycerophosphate oxidase, cap domain"/>
    <property type="match status" value="1"/>
</dbReference>
<dbReference type="Gene3D" id="3.30.9.10">
    <property type="entry name" value="D-Amino Acid Oxidase, subunit A, domain 2"/>
    <property type="match status" value="1"/>
</dbReference>
<evidence type="ECO:0000256" key="4">
    <source>
        <dbReference type="ARBA" id="ARBA00022827"/>
    </source>
</evidence>
<dbReference type="SUPFAM" id="SSF54373">
    <property type="entry name" value="FAD-linked reductases, C-terminal domain"/>
    <property type="match status" value="1"/>
</dbReference>
<dbReference type="PANTHER" id="PTHR11985:SF35">
    <property type="entry name" value="ANAEROBIC GLYCEROL-3-PHOSPHATE DEHYDROGENASE SUBUNIT A"/>
    <property type="match status" value="1"/>
</dbReference>
<sequence>MSRPSLTDAVQRSLAQCQAQQPWDLIVIGGGITGAGILREGARRGWRCLLLERGDFASGTSNFSSKMVHGGLRYLAQGQWRLTREAAASREQLRQRWPDLITPLPYLFLHRSSDPTPAWAMGLALKLYHYFAQAPALHRPRRLDLASLSKLQPGFSFSAFESAHHYFDAVADDAALVLRTLEEAVQYGAALRHYSPVTELIRDGEQITGVVCQDQTLHARMVINAAGVWADGLHPLPENRVIRPLRGSHLMFHQRDLPLNAALTLYHPEDRRVVFCYPWAGASVLGTTDLDHLADKAQPTQISEEEQRYLLKVLPLLGITKTPPLLASWSGLRPILANSDDNQAPSDASREHLLWQQPGLISITGGKLTTFVAMAEEALALAQQQGLLPTRTAQADQPLQGLPRWDGSLIGDSLVHRHELAYWARHGAIEQLSDLLLRRTRLGWSLGQSLRDYQQEIEQLCNDALGWSQPQWQLQWQQYWQEFERWHGPGHG</sequence>
<evidence type="ECO:0000256" key="1">
    <source>
        <dbReference type="ARBA" id="ARBA00001974"/>
    </source>
</evidence>